<feature type="transmembrane region" description="Helical" evidence="6">
    <location>
        <begin position="357"/>
        <end position="377"/>
    </location>
</feature>
<evidence type="ECO:0000256" key="6">
    <source>
        <dbReference type="SAM" id="Phobius"/>
    </source>
</evidence>
<feature type="transmembrane region" description="Helical" evidence="6">
    <location>
        <begin position="436"/>
        <end position="454"/>
    </location>
</feature>
<feature type="region of interest" description="Disordered" evidence="5">
    <location>
        <begin position="559"/>
        <end position="593"/>
    </location>
</feature>
<feature type="transmembrane region" description="Helical" evidence="6">
    <location>
        <begin position="466"/>
        <end position="491"/>
    </location>
</feature>
<keyword evidence="9" id="KW-1185">Reference proteome</keyword>
<feature type="transmembrane region" description="Helical" evidence="6">
    <location>
        <begin position="503"/>
        <end position="521"/>
    </location>
</feature>
<organism evidence="8 9">
    <name type="scientific">Cyclotella cryptica</name>
    <dbReference type="NCBI Taxonomy" id="29204"/>
    <lineage>
        <taxon>Eukaryota</taxon>
        <taxon>Sar</taxon>
        <taxon>Stramenopiles</taxon>
        <taxon>Ochrophyta</taxon>
        <taxon>Bacillariophyta</taxon>
        <taxon>Coscinodiscophyceae</taxon>
        <taxon>Thalassiosirophycidae</taxon>
        <taxon>Stephanodiscales</taxon>
        <taxon>Stephanodiscaceae</taxon>
        <taxon>Cyclotella</taxon>
    </lineage>
</organism>
<dbReference type="SUPFAM" id="SSF103481">
    <property type="entry name" value="Multidrug resistance efflux transporter EmrE"/>
    <property type="match status" value="1"/>
</dbReference>
<feature type="transmembrane region" description="Helical" evidence="6">
    <location>
        <begin position="389"/>
        <end position="408"/>
    </location>
</feature>
<dbReference type="GO" id="GO:0016020">
    <property type="term" value="C:membrane"/>
    <property type="evidence" value="ECO:0007669"/>
    <property type="project" value="UniProtKB-SubCell"/>
</dbReference>
<evidence type="ECO:0000313" key="9">
    <source>
        <dbReference type="Proteomes" id="UP001516023"/>
    </source>
</evidence>
<evidence type="ECO:0000256" key="5">
    <source>
        <dbReference type="SAM" id="MobiDB-lite"/>
    </source>
</evidence>
<feature type="compositionally biased region" description="Basic and acidic residues" evidence="5">
    <location>
        <begin position="583"/>
        <end position="593"/>
    </location>
</feature>
<dbReference type="InterPro" id="IPR037185">
    <property type="entry name" value="EmrE-like"/>
</dbReference>
<feature type="compositionally biased region" description="Low complexity" evidence="5">
    <location>
        <begin position="59"/>
        <end position="78"/>
    </location>
</feature>
<gene>
    <name evidence="8" type="ORF">HJC23_012842</name>
</gene>
<dbReference type="EMBL" id="JABMIG020000083">
    <property type="protein sequence ID" value="KAL3794135.1"/>
    <property type="molecule type" value="Genomic_DNA"/>
</dbReference>
<comment type="subcellular location">
    <subcellularLocation>
        <location evidence="1">Membrane</location>
        <topology evidence="1">Multi-pass membrane protein</topology>
    </subcellularLocation>
</comment>
<dbReference type="AlphaFoldDB" id="A0ABD3Q1Q8"/>
<sequence length="593" mass="63992">MATSTESIHHRSRSKFPLPPPIQHNEHGHTGVKGSVTSNGTRPPLSLPLPPRRFDTKDSGLSSVNSGGSVHSNGVNSGATDLSVTSNLIAPTAVVPGRPRRRPHPKPAHISNAVVRHRPPLSDCHDDTPCTKEHSPSHSYNLPVPVAVLLWYLLGVVSIASTKVLLSTHHVPPLLLTLQQLVIGVTLLRTLLALGNTAKHGGVDECIENILGVERTRGGLQPIPMQSSSVVIDGSCPSGELCEMGQPLKRKSSNTVIDAYTELGVIYSILAIIPAKFQQKNGSSASIKGLQNSQVQPHIDIQLLLSAIYFTLGFLFTNYGFQSGSAAFVETIKAAEPITSASAAVAWGIERLDQKEVLSLAGIVVGVILSTIGQQGSKLPAQDPHSHSSVLKFVVVMVANLCFSFRGLHQKLFRATPQGKASSFDDLNLQFRMQQIGILVLVVPAILANALWILRRPTLFYFGVHLRYISLAIANGVAFTSYNLASTYVLTRISVVHHAALNCIRRVFAIVVTSIVFGLSITALQVAGIATSVGGFFTFSHYKLKRGIKEKKRKDLRKKYGLASSTKSGPKWQNGLHKSIPWADEKKETDSAV</sequence>
<reference evidence="8 9" key="1">
    <citation type="journal article" date="2020" name="G3 (Bethesda)">
        <title>Improved Reference Genome for Cyclotella cryptica CCMP332, a Model for Cell Wall Morphogenesis, Salinity Adaptation, and Lipid Production in Diatoms (Bacillariophyta).</title>
        <authorList>
            <person name="Roberts W.R."/>
            <person name="Downey K.M."/>
            <person name="Ruck E.C."/>
            <person name="Traller J.C."/>
            <person name="Alverson A.J."/>
        </authorList>
    </citation>
    <scope>NUCLEOTIDE SEQUENCE [LARGE SCALE GENOMIC DNA]</scope>
    <source>
        <strain evidence="8 9">CCMP332</strain>
    </source>
</reference>
<dbReference type="Proteomes" id="UP001516023">
    <property type="component" value="Unassembled WGS sequence"/>
</dbReference>
<evidence type="ECO:0000256" key="3">
    <source>
        <dbReference type="ARBA" id="ARBA00022989"/>
    </source>
</evidence>
<keyword evidence="2 6" id="KW-0812">Transmembrane</keyword>
<evidence type="ECO:0000259" key="7">
    <source>
        <dbReference type="Pfam" id="PF03151"/>
    </source>
</evidence>
<evidence type="ECO:0000256" key="4">
    <source>
        <dbReference type="ARBA" id="ARBA00023136"/>
    </source>
</evidence>
<comment type="caution">
    <text evidence="8">The sequence shown here is derived from an EMBL/GenBank/DDBJ whole genome shotgun (WGS) entry which is preliminary data.</text>
</comment>
<evidence type="ECO:0000313" key="8">
    <source>
        <dbReference type="EMBL" id="KAL3794135.1"/>
    </source>
</evidence>
<proteinExistence type="predicted"/>
<evidence type="ECO:0000256" key="1">
    <source>
        <dbReference type="ARBA" id="ARBA00004141"/>
    </source>
</evidence>
<feature type="region of interest" description="Disordered" evidence="5">
    <location>
        <begin position="1"/>
        <end position="81"/>
    </location>
</feature>
<protein>
    <recommendedName>
        <fullName evidence="7">Sugar phosphate transporter domain-containing protein</fullName>
    </recommendedName>
</protein>
<evidence type="ECO:0000256" key="2">
    <source>
        <dbReference type="ARBA" id="ARBA00022692"/>
    </source>
</evidence>
<dbReference type="PANTHER" id="PTHR11132">
    <property type="entry name" value="SOLUTE CARRIER FAMILY 35"/>
    <property type="match status" value="1"/>
</dbReference>
<dbReference type="InterPro" id="IPR050186">
    <property type="entry name" value="TPT_transporter"/>
</dbReference>
<name>A0ABD3Q1Q8_9STRA</name>
<keyword evidence="4 6" id="KW-0472">Membrane</keyword>
<keyword evidence="3 6" id="KW-1133">Transmembrane helix</keyword>
<dbReference type="InterPro" id="IPR004853">
    <property type="entry name" value="Sugar_P_trans_dom"/>
</dbReference>
<dbReference type="Pfam" id="PF03151">
    <property type="entry name" value="TPT"/>
    <property type="match status" value="1"/>
</dbReference>
<feature type="domain" description="Sugar phosphate transporter" evidence="7">
    <location>
        <begin position="296"/>
        <end position="540"/>
    </location>
</feature>
<accession>A0ABD3Q1Q8</accession>